<organism evidence="7 8">
    <name type="scientific">Allobranchiibius huperziae</name>
    <dbReference type="NCBI Taxonomy" id="1874116"/>
    <lineage>
        <taxon>Bacteria</taxon>
        <taxon>Bacillati</taxon>
        <taxon>Actinomycetota</taxon>
        <taxon>Actinomycetes</taxon>
        <taxon>Micrococcales</taxon>
        <taxon>Dermacoccaceae</taxon>
        <taxon>Allobranchiibius</taxon>
    </lineage>
</organism>
<comment type="caution">
    <text evidence="7">The sequence shown here is derived from an EMBL/GenBank/DDBJ whole genome shotgun (WGS) entry which is preliminary data.</text>
</comment>
<sequence length="499" mass="49755">MPQDQFPGNSDQFDDRDRTDPGAPAQGAGGSAPAGGSSAGGPSHTQPIYPQQPYGQPMNPQGQHPQGQHPQGQHPQGQHPQGQHPQGAYAAQSQQGPQGPQGPQGSPYAYQSAHGGSAFGPAPVAPRRRNRSTLYAVPIAAILAAALASGTTYALTDHGSTTSAGATSPATVKLNPADYQNNNAVNWTSTASKVSPSVVSITVRSGNSGDQGSGVVLDKSGDIVTNNHVVSAAVNSGTVQVTLSNNETYGASIVGTDASTDLAVIKLKNPPSTLTPMPLGSAGSLVVGQPVMAVGNPLGLSGTVTTGIISALNRPVNTSESDSAATTLPVVTNAIQTSAAINPGNSGGALVSASGKLIGINSSIATLGQSSGSSQSGNIGIGFAIPVDVVKNITGQLLKSGKATHAQLGVMAQDGTTTLNGATEAAAQVKSVNSGSAAGRAGLKPGDYIIDVDGQQVASSDSLVGFIRARNVGQKVVLTVVRGGQQQKVTVTLGEASSN</sequence>
<dbReference type="AlphaFoldDB" id="A0A853DEU4"/>
<dbReference type="Gene3D" id="2.40.10.10">
    <property type="entry name" value="Trypsin-like serine proteases"/>
    <property type="match status" value="2"/>
</dbReference>
<dbReference type="Proteomes" id="UP000571817">
    <property type="component" value="Unassembled WGS sequence"/>
</dbReference>
<feature type="region of interest" description="Disordered" evidence="4">
    <location>
        <begin position="1"/>
        <end position="125"/>
    </location>
</feature>
<feature type="compositionally biased region" description="Gly residues" evidence="4">
    <location>
        <begin position="27"/>
        <end position="39"/>
    </location>
</feature>
<evidence type="ECO:0000313" key="7">
    <source>
        <dbReference type="EMBL" id="NYJ73584.1"/>
    </source>
</evidence>
<evidence type="ECO:0000256" key="5">
    <source>
        <dbReference type="SAM" id="Phobius"/>
    </source>
</evidence>
<keyword evidence="5" id="KW-1133">Transmembrane helix</keyword>
<dbReference type="SUPFAM" id="SSF50156">
    <property type="entry name" value="PDZ domain-like"/>
    <property type="match status" value="1"/>
</dbReference>
<evidence type="ECO:0000256" key="2">
    <source>
        <dbReference type="ARBA" id="ARBA00022670"/>
    </source>
</evidence>
<keyword evidence="5" id="KW-0812">Transmembrane</keyword>
<keyword evidence="8" id="KW-1185">Reference proteome</keyword>
<dbReference type="PRINTS" id="PR00834">
    <property type="entry name" value="PROTEASES2C"/>
</dbReference>
<evidence type="ECO:0000256" key="1">
    <source>
        <dbReference type="ARBA" id="ARBA00010541"/>
    </source>
</evidence>
<evidence type="ECO:0000313" key="8">
    <source>
        <dbReference type="Proteomes" id="UP000571817"/>
    </source>
</evidence>
<keyword evidence="2 7" id="KW-0645">Protease</keyword>
<dbReference type="GO" id="GO:0006508">
    <property type="term" value="P:proteolysis"/>
    <property type="evidence" value="ECO:0007669"/>
    <property type="project" value="UniProtKB-KW"/>
</dbReference>
<dbReference type="EMBL" id="JACCFW010000001">
    <property type="protein sequence ID" value="NYJ73584.1"/>
    <property type="molecule type" value="Genomic_DNA"/>
</dbReference>
<dbReference type="SMART" id="SM00228">
    <property type="entry name" value="PDZ"/>
    <property type="match status" value="1"/>
</dbReference>
<feature type="domain" description="PDZ" evidence="6">
    <location>
        <begin position="394"/>
        <end position="484"/>
    </location>
</feature>
<dbReference type="InterPro" id="IPR001478">
    <property type="entry name" value="PDZ"/>
</dbReference>
<dbReference type="InterPro" id="IPR001940">
    <property type="entry name" value="Peptidase_S1C"/>
</dbReference>
<accession>A0A853DEU4</accession>
<comment type="similarity">
    <text evidence="1">Belongs to the peptidase S1C family.</text>
</comment>
<dbReference type="Pfam" id="PF13180">
    <property type="entry name" value="PDZ_2"/>
    <property type="match status" value="1"/>
</dbReference>
<feature type="compositionally biased region" description="Polar residues" evidence="4">
    <location>
        <begin position="1"/>
        <end position="11"/>
    </location>
</feature>
<dbReference type="CDD" id="cd06779">
    <property type="entry name" value="cpPDZ_Deg_HtrA-like"/>
    <property type="match status" value="1"/>
</dbReference>
<protein>
    <submittedName>
        <fullName evidence="7">Putative serine protease PepD</fullName>
        <ecNumber evidence="7">3.4.21.-</ecNumber>
    </submittedName>
</protein>
<name>A0A853DEU4_9MICO</name>
<dbReference type="RefSeq" id="WP_246305875.1">
    <property type="nucleotide sequence ID" value="NZ_JACCFW010000001.1"/>
</dbReference>
<dbReference type="Pfam" id="PF13365">
    <property type="entry name" value="Trypsin_2"/>
    <property type="match status" value="1"/>
</dbReference>
<dbReference type="GO" id="GO:0004252">
    <property type="term" value="F:serine-type endopeptidase activity"/>
    <property type="evidence" value="ECO:0007669"/>
    <property type="project" value="InterPro"/>
</dbReference>
<dbReference type="PROSITE" id="PS50106">
    <property type="entry name" value="PDZ"/>
    <property type="match status" value="1"/>
</dbReference>
<reference evidence="7 8" key="1">
    <citation type="submission" date="2020-07" db="EMBL/GenBank/DDBJ databases">
        <title>Sequencing the genomes of 1000 actinobacteria strains.</title>
        <authorList>
            <person name="Klenk H.-P."/>
        </authorList>
    </citation>
    <scope>NUCLEOTIDE SEQUENCE [LARGE SCALE GENOMIC DNA]</scope>
    <source>
        <strain evidence="7 8">DSM 29531</strain>
    </source>
</reference>
<dbReference type="InterPro" id="IPR043504">
    <property type="entry name" value="Peptidase_S1_PA_chymotrypsin"/>
</dbReference>
<dbReference type="SUPFAM" id="SSF50494">
    <property type="entry name" value="Trypsin-like serine proteases"/>
    <property type="match status" value="1"/>
</dbReference>
<dbReference type="PANTHER" id="PTHR43343">
    <property type="entry name" value="PEPTIDASE S12"/>
    <property type="match status" value="1"/>
</dbReference>
<feature type="transmembrane region" description="Helical" evidence="5">
    <location>
        <begin position="134"/>
        <end position="155"/>
    </location>
</feature>
<dbReference type="PANTHER" id="PTHR43343:SF3">
    <property type="entry name" value="PROTEASE DO-LIKE 8, CHLOROPLASTIC"/>
    <property type="match status" value="1"/>
</dbReference>
<dbReference type="InterPro" id="IPR051201">
    <property type="entry name" value="Chloro_Bact_Ser_Proteases"/>
</dbReference>
<keyword evidence="3 7" id="KW-0378">Hydrolase</keyword>
<dbReference type="EC" id="3.4.21.-" evidence="7"/>
<dbReference type="Gene3D" id="2.30.42.10">
    <property type="match status" value="1"/>
</dbReference>
<evidence type="ECO:0000256" key="4">
    <source>
        <dbReference type="SAM" id="MobiDB-lite"/>
    </source>
</evidence>
<dbReference type="InterPro" id="IPR036034">
    <property type="entry name" value="PDZ_sf"/>
</dbReference>
<feature type="compositionally biased region" description="Low complexity" evidence="4">
    <location>
        <begin position="40"/>
        <end position="111"/>
    </location>
</feature>
<gene>
    <name evidence="7" type="ORF">HNR15_000547</name>
</gene>
<evidence type="ECO:0000259" key="6">
    <source>
        <dbReference type="PROSITE" id="PS50106"/>
    </source>
</evidence>
<keyword evidence="5" id="KW-0472">Membrane</keyword>
<proteinExistence type="inferred from homology"/>
<dbReference type="InterPro" id="IPR009003">
    <property type="entry name" value="Peptidase_S1_PA"/>
</dbReference>
<evidence type="ECO:0000256" key="3">
    <source>
        <dbReference type="ARBA" id="ARBA00022801"/>
    </source>
</evidence>